<dbReference type="NCBIfam" id="NF041278">
    <property type="entry name" value="CmcJ_NvfI_EfuI"/>
    <property type="match status" value="1"/>
</dbReference>
<dbReference type="InterPro" id="IPR044053">
    <property type="entry name" value="AsaB-like"/>
</dbReference>
<name>A0AAP4TW64_9GAMM</name>
<comment type="caution">
    <text evidence="1">The sequence shown here is derived from an EMBL/GenBank/DDBJ whole genome shotgun (WGS) entry which is preliminary data.</text>
</comment>
<dbReference type="GeneID" id="97326100"/>
<sequence>MSAPVPTRMAFVNYQLDRPEGLQIKVDPNGETGRRIEPEHDRRGVRLQDLRATPPSFACQGLLFLDTPELAVDVRDAKVRDRLHTPAIEALLKQQLGVSEVQVFDHTLRGFEGERVPAQHVHVDYSPRSGPQRVRDLLPPEQAEQWLSGHYGIVNVWQPVEQAVARDPLAFADTQSVQHEDWVNIDILYPDRCGQIQGLVHNPAHRWYFASQMRPDEAIVFNAFDSAGKPPVAHTAAELLDTPDDAPTRTSLETRVLVRYPD</sequence>
<dbReference type="PANTHER" id="PTHR34598">
    <property type="entry name" value="BLL6449 PROTEIN"/>
    <property type="match status" value="1"/>
</dbReference>
<dbReference type="RefSeq" id="WP_156961859.1">
    <property type="nucleotide sequence ID" value="NZ_CANLSP010000001.1"/>
</dbReference>
<gene>
    <name evidence="1" type="ORF">Q4535_05180</name>
</gene>
<proteinExistence type="predicted"/>
<dbReference type="Proteomes" id="UP001170481">
    <property type="component" value="Unassembled WGS sequence"/>
</dbReference>
<organism evidence="1 2">
    <name type="scientific">Cobetia amphilecti</name>
    <dbReference type="NCBI Taxonomy" id="1055104"/>
    <lineage>
        <taxon>Bacteria</taxon>
        <taxon>Pseudomonadati</taxon>
        <taxon>Pseudomonadota</taxon>
        <taxon>Gammaproteobacteria</taxon>
        <taxon>Oceanospirillales</taxon>
        <taxon>Halomonadaceae</taxon>
        <taxon>Cobetia</taxon>
    </lineage>
</organism>
<protein>
    <submittedName>
        <fullName evidence="1">CmcJ/NvfI family oxidoreductase</fullName>
    </submittedName>
</protein>
<evidence type="ECO:0000313" key="2">
    <source>
        <dbReference type="Proteomes" id="UP001170481"/>
    </source>
</evidence>
<accession>A0AAP4TW64</accession>
<reference evidence="1" key="1">
    <citation type="submission" date="2023-07" db="EMBL/GenBank/DDBJ databases">
        <title>Genome content predicts the carbon catabolic preferences of heterotrophic bacteria.</title>
        <authorList>
            <person name="Gralka M."/>
        </authorList>
    </citation>
    <scope>NUCLEOTIDE SEQUENCE</scope>
    <source>
        <strain evidence="1">C2R13</strain>
    </source>
</reference>
<evidence type="ECO:0000313" key="1">
    <source>
        <dbReference type="EMBL" id="MDO6671507.1"/>
    </source>
</evidence>
<dbReference type="EMBL" id="JAUORK010000004">
    <property type="protein sequence ID" value="MDO6671507.1"/>
    <property type="molecule type" value="Genomic_DNA"/>
</dbReference>
<dbReference type="GO" id="GO:0016491">
    <property type="term" value="F:oxidoreductase activity"/>
    <property type="evidence" value="ECO:0007669"/>
    <property type="project" value="InterPro"/>
</dbReference>
<dbReference type="PANTHER" id="PTHR34598:SF3">
    <property type="entry name" value="OXIDOREDUCTASE AN1597"/>
    <property type="match status" value="1"/>
</dbReference>
<dbReference type="AlphaFoldDB" id="A0AAP4TW64"/>